<evidence type="ECO:0000256" key="1">
    <source>
        <dbReference type="SAM" id="Phobius"/>
    </source>
</evidence>
<evidence type="ECO:0000313" key="3">
    <source>
        <dbReference type="Proteomes" id="UP000223621"/>
    </source>
</evidence>
<sequence>MAQGAMMTLRTRLSVIRAGSAITGVFIGGLLVHLYGWASAPIAGAWILAFGIAHEAHDAIRAIDRVERVKPEFFEEES</sequence>
<reference evidence="2 3" key="1">
    <citation type="journal article" date="2012" name="J. Virol.">
        <title>Complete Genome Sequences of 138 Mycobacteriophages.</title>
        <authorList>
            <consortium name="the Science Education Alliance Phage Hunters Advancing Genomics and Evolutionary Science Program"/>
            <consortium name="the KwaZulu-Natal Research Institute for Tuberculosis and HIV Mycobacterial Genetics Course Students"/>
            <consortium name="the Phage Hunters Integrating Research and Education Program"/>
            <person name="Hatfull G.F."/>
        </authorList>
    </citation>
    <scope>NUCLEOTIDE SEQUENCE [LARGE SCALE GENOMIC DNA]</scope>
    <source>
        <strain evidence="2 3">Yoshi</strain>
    </source>
</reference>
<keyword evidence="3" id="KW-1185">Reference proteome</keyword>
<dbReference type="EMBL" id="JF704115">
    <property type="protein sequence ID" value="AEK07798.1"/>
    <property type="molecule type" value="Genomic_DNA"/>
</dbReference>
<dbReference type="RefSeq" id="YP_009613951.1">
    <property type="nucleotide sequence ID" value="NC_042030.1"/>
</dbReference>
<dbReference type="Proteomes" id="UP000223621">
    <property type="component" value="Segment"/>
</dbReference>
<proteinExistence type="predicted"/>
<keyword evidence="1" id="KW-1133">Transmembrane helix</keyword>
<dbReference type="GeneID" id="40090352"/>
<feature type="transmembrane region" description="Helical" evidence="1">
    <location>
        <begin position="15"/>
        <end position="36"/>
    </location>
</feature>
<protein>
    <submittedName>
        <fullName evidence="2">Uncharacterized protein</fullName>
    </submittedName>
</protein>
<organism evidence="2 3">
    <name type="scientific">Mycobacterium phage Yoshi</name>
    <dbReference type="NCBI Taxonomy" id="2920891"/>
    <lineage>
        <taxon>Viruses</taxon>
        <taxon>Duplodnaviria</taxon>
        <taxon>Heunggongvirae</taxon>
        <taxon>Uroviricota</taxon>
        <taxon>Caudoviricetes</taxon>
        <taxon>Gracegardnervirinae</taxon>
        <taxon>Avanivirus</taxon>
        <taxon>Avanivirus yoshi</taxon>
    </lineage>
</organism>
<keyword evidence="1" id="KW-0472">Membrane</keyword>
<accession>G1BSF4</accession>
<evidence type="ECO:0000313" key="2">
    <source>
        <dbReference type="EMBL" id="AEK07798.1"/>
    </source>
</evidence>
<gene>
    <name evidence="2" type="primary">47</name>
    <name evidence="2" type="ORF">YOSHI_47</name>
</gene>
<name>G1BSF4_9CAUD</name>
<keyword evidence="1" id="KW-0812">Transmembrane</keyword>